<keyword evidence="3" id="KW-1185">Reference proteome</keyword>
<accession>A0A0C2ITY3</accession>
<dbReference type="OrthoDB" id="4898142at2759"/>
<proteinExistence type="predicted"/>
<protein>
    <submittedName>
        <fullName evidence="2">Uncharacterized protein</fullName>
    </submittedName>
</protein>
<comment type="caution">
    <text evidence="2">The sequence shown here is derived from an EMBL/GenBank/DDBJ whole genome shotgun (WGS) entry which is preliminary data.</text>
</comment>
<reference evidence="2 3" key="1">
    <citation type="journal article" date="2014" name="BMC Genomics">
        <title>Comparative genomics of the major fungal agents of human and animal Sporotrichosis: Sporothrix schenckii and Sporothrix brasiliensis.</title>
        <authorList>
            <person name="Teixeira M.M."/>
            <person name="de Almeida L.G."/>
            <person name="Kubitschek-Barreira P."/>
            <person name="Alves F.L."/>
            <person name="Kioshima E.S."/>
            <person name="Abadio A.K."/>
            <person name="Fernandes L."/>
            <person name="Derengowski L.S."/>
            <person name="Ferreira K.S."/>
            <person name="Souza R.C."/>
            <person name="Ruiz J.C."/>
            <person name="de Andrade N.C."/>
            <person name="Paes H.C."/>
            <person name="Nicola A.M."/>
            <person name="Albuquerque P."/>
            <person name="Gerber A.L."/>
            <person name="Martins V.P."/>
            <person name="Peconick L.D."/>
            <person name="Neto A.V."/>
            <person name="Chaucanez C.B."/>
            <person name="Silva P.A."/>
            <person name="Cunha O.L."/>
            <person name="de Oliveira F.F."/>
            <person name="dos Santos T.C."/>
            <person name="Barros A.L."/>
            <person name="Soares M.A."/>
            <person name="de Oliveira L.M."/>
            <person name="Marini M.M."/>
            <person name="Villalobos-Duno H."/>
            <person name="Cunha M.M."/>
            <person name="de Hoog S."/>
            <person name="da Silveira J.F."/>
            <person name="Henrissat B."/>
            <person name="Nino-Vega G.A."/>
            <person name="Cisalpino P.S."/>
            <person name="Mora-Montes H.M."/>
            <person name="Almeida S.R."/>
            <person name="Stajich J.E."/>
            <person name="Lopes-Bezerra L.M."/>
            <person name="Vasconcelos A.T."/>
            <person name="Felipe M.S."/>
        </authorList>
    </citation>
    <scope>NUCLEOTIDE SEQUENCE [LARGE SCALE GENOMIC DNA]</scope>
    <source>
        <strain evidence="2 3">5110</strain>
    </source>
</reference>
<dbReference type="EMBL" id="AWTV01000009">
    <property type="protein sequence ID" value="KIH88467.1"/>
    <property type="molecule type" value="Genomic_DNA"/>
</dbReference>
<sequence length="530" mass="58517">MSVKSSKSSKVAYMQEEDDLGNVHGDVTYAASAAPSPSKERMNISRKKSRRDVSPSAANHFTDSDSTAHPRRRESRSSKSSRPRGDRDRSVPPEKQALTRPATRHSKSSPVIETASQRRRSRDNPEAVYYGADPASIASAQARPRSKTAAPRPNSAYHASSRPPLSNSRYHSLHPSQPPQPSGMLPPSAFMTPPPPPQQWQPHPLPPHGYGMMPPPQPPMHPLGPPGPPGPAFHHETFSPPAPPSNGGMRGLQQRFAHGRPQTSMGHRPPPTVEYGNPDGFEPESDLSRDMRRLSMSHGLGSHLEYGMMHIPRTRRESIDPYQLEPRHYVTEVAGTMGSRRNSYYGEQPILPGNALDEKLRFASSYQDKTTGMATAGMRLTEEMLYEASRRGGPKSRSTRSSGSRDESDWRQSATTRTTRSSNEEDLTIRVRGNAVFKYGETEMHCQDGTEINIRGPPLGRRIGSSDKASFAEIDDRRGRHDYPALRSRAASQSRSVYAPTAAPYEYNYDGALDYTGAPFDPLPAPGSWI</sequence>
<feature type="region of interest" description="Disordered" evidence="1">
    <location>
        <begin position="1"/>
        <end position="278"/>
    </location>
</feature>
<feature type="compositionally biased region" description="Low complexity" evidence="1">
    <location>
        <begin position="1"/>
        <end position="11"/>
    </location>
</feature>
<dbReference type="Proteomes" id="UP000031575">
    <property type="component" value="Unassembled WGS sequence"/>
</dbReference>
<dbReference type="GeneID" id="63680169"/>
<organism evidence="2 3">
    <name type="scientific">Sporothrix brasiliensis 5110</name>
    <dbReference type="NCBI Taxonomy" id="1398154"/>
    <lineage>
        <taxon>Eukaryota</taxon>
        <taxon>Fungi</taxon>
        <taxon>Dikarya</taxon>
        <taxon>Ascomycota</taxon>
        <taxon>Pezizomycotina</taxon>
        <taxon>Sordariomycetes</taxon>
        <taxon>Sordariomycetidae</taxon>
        <taxon>Ophiostomatales</taxon>
        <taxon>Ophiostomataceae</taxon>
        <taxon>Sporothrix</taxon>
    </lineage>
</organism>
<evidence type="ECO:0000313" key="3">
    <source>
        <dbReference type="Proteomes" id="UP000031575"/>
    </source>
</evidence>
<feature type="region of interest" description="Disordered" evidence="1">
    <location>
        <begin position="386"/>
        <end position="427"/>
    </location>
</feature>
<dbReference type="AlphaFoldDB" id="A0A0C2ITY3"/>
<gene>
    <name evidence="2" type="ORF">SPBR_06993</name>
</gene>
<feature type="compositionally biased region" description="Basic and acidic residues" evidence="1">
    <location>
        <begin position="83"/>
        <end position="92"/>
    </location>
</feature>
<feature type="compositionally biased region" description="Basic residues" evidence="1">
    <location>
        <begin position="69"/>
        <end position="82"/>
    </location>
</feature>
<evidence type="ECO:0000313" key="2">
    <source>
        <dbReference type="EMBL" id="KIH88467.1"/>
    </source>
</evidence>
<evidence type="ECO:0000256" key="1">
    <source>
        <dbReference type="SAM" id="MobiDB-lite"/>
    </source>
</evidence>
<dbReference type="VEuPathDB" id="FungiDB:SPBR_06993"/>
<feature type="compositionally biased region" description="Pro residues" evidence="1">
    <location>
        <begin position="192"/>
        <end position="231"/>
    </location>
</feature>
<dbReference type="RefSeq" id="XP_040616477.1">
    <property type="nucleotide sequence ID" value="XM_040765248.1"/>
</dbReference>
<name>A0A0C2ITY3_9PEZI</name>
<dbReference type="HOGENOM" id="CLU_023635_0_0_1"/>